<reference evidence="2 3" key="1">
    <citation type="submission" date="2023-12" db="EMBL/GenBank/DDBJ databases">
        <title>Novel species of the genus Arcicella isolated from rivers.</title>
        <authorList>
            <person name="Lu H."/>
        </authorList>
    </citation>
    <scope>NUCLEOTIDE SEQUENCE [LARGE SCALE GENOMIC DNA]</scope>
    <source>
        <strain evidence="2 3">LMG 21963</strain>
    </source>
</reference>
<protein>
    <submittedName>
        <fullName evidence="2">Porin family protein</fullName>
    </submittedName>
</protein>
<proteinExistence type="predicted"/>
<comment type="caution">
    <text evidence="2">The sequence shown here is derived from an EMBL/GenBank/DDBJ whole genome shotgun (WGS) entry which is preliminary data.</text>
</comment>
<dbReference type="EMBL" id="JAYFUL010000001">
    <property type="protein sequence ID" value="MEA5256330.1"/>
    <property type="molecule type" value="Genomic_DNA"/>
</dbReference>
<gene>
    <name evidence="2" type="ORF">VB264_00955</name>
</gene>
<keyword evidence="3" id="KW-1185">Reference proteome</keyword>
<sequence length="194" mass="21198">MINKILLVILLITCIFTSKAQTRIGIKGGANIANVYATSGNESSSGDAITTFHIGALLESRFTDKILFQPNLLFSQKGFSEKPTNKATVNYIELPVNLLYEISRNLTFGGGIYGAYAINGKGTLNGKSYDYDFSKGKANRFDLGVNLIVGYEVIDGIRLNVNYTHGFANTVDNVNLNITNRVLGFSVIALWGER</sequence>
<organism evidence="2 3">
    <name type="scientific">Arcicella aquatica</name>
    <dbReference type="NCBI Taxonomy" id="217141"/>
    <lineage>
        <taxon>Bacteria</taxon>
        <taxon>Pseudomonadati</taxon>
        <taxon>Bacteroidota</taxon>
        <taxon>Cytophagia</taxon>
        <taxon>Cytophagales</taxon>
        <taxon>Flectobacillaceae</taxon>
        <taxon>Arcicella</taxon>
    </lineage>
</organism>
<evidence type="ECO:0000313" key="3">
    <source>
        <dbReference type="Proteomes" id="UP001304671"/>
    </source>
</evidence>
<dbReference type="InterPro" id="IPR025665">
    <property type="entry name" value="Beta-barrel_OMP_2"/>
</dbReference>
<name>A0ABU5QHQ1_9BACT</name>
<evidence type="ECO:0000259" key="1">
    <source>
        <dbReference type="Pfam" id="PF13568"/>
    </source>
</evidence>
<accession>A0ABU5QHQ1</accession>
<dbReference type="Pfam" id="PF13568">
    <property type="entry name" value="OMP_b-brl_2"/>
    <property type="match status" value="1"/>
</dbReference>
<evidence type="ECO:0000313" key="2">
    <source>
        <dbReference type="EMBL" id="MEA5256330.1"/>
    </source>
</evidence>
<feature type="domain" description="Outer membrane protein beta-barrel" evidence="1">
    <location>
        <begin position="21"/>
        <end position="170"/>
    </location>
</feature>
<dbReference type="Proteomes" id="UP001304671">
    <property type="component" value="Unassembled WGS sequence"/>
</dbReference>
<dbReference type="RefSeq" id="WP_323246136.1">
    <property type="nucleotide sequence ID" value="NZ_JAYFUL010000001.1"/>
</dbReference>